<sequence length="377" mass="43171">MVDQGKMEYNLASLFDTERLEAFPDSCKSVPVRRRSSTMYGYRTSTECSDTESENGTFASGLFLSEEDGAVAEVLGKDDTQVLCSDLEKSITDSLVQDRDNWKAKAKAYGTTFDAHRSFRGSAYADLHLPVDVVARLNYLEREYTRLRTENADLKNTLRASKRENVVLNEESAGKSRKLKGAKKNFRQAKNAAKHEEEKAKSAVHDKNQRLASERKMRKERNDALAAYEEQKKISEELRVELEVERCGRPHLREDGTEADETTVVVPIEFKIDRADFRKLVIVFDSNQMKITDELERWYKQWKKPKEVVVPGSELVEDERKKIRIGADIYADSNKWWGRVDRELGVTETGAEHDGWVSKRGLLNICRHAQASYNSTE</sequence>
<accession>A0A9P4MWN7</accession>
<name>A0A9P4MWN7_9PLEO</name>
<evidence type="ECO:0000313" key="3">
    <source>
        <dbReference type="Proteomes" id="UP000800093"/>
    </source>
</evidence>
<evidence type="ECO:0000256" key="1">
    <source>
        <dbReference type="SAM" id="MobiDB-lite"/>
    </source>
</evidence>
<reference evidence="3" key="1">
    <citation type="journal article" date="2020" name="Stud. Mycol.">
        <title>101 Dothideomycetes genomes: A test case for predicting lifestyles and emergence of pathogens.</title>
        <authorList>
            <person name="Haridas S."/>
            <person name="Albert R."/>
            <person name="Binder M."/>
            <person name="Bloem J."/>
            <person name="LaButti K."/>
            <person name="Salamov A."/>
            <person name="Andreopoulos B."/>
            <person name="Baker S."/>
            <person name="Barry K."/>
            <person name="Bills G."/>
            <person name="Bluhm B."/>
            <person name="Cannon C."/>
            <person name="Castanera R."/>
            <person name="Culley D."/>
            <person name="Daum C."/>
            <person name="Ezra D."/>
            <person name="Gonzalez J."/>
            <person name="Henrissat B."/>
            <person name="Kuo A."/>
            <person name="Liang C."/>
            <person name="Lipzen A."/>
            <person name="Lutzoni F."/>
            <person name="Magnuson J."/>
            <person name="Mondo S."/>
            <person name="Nolan M."/>
            <person name="Ohm R."/>
            <person name="Pangilinan J."/>
            <person name="Park H.-J."/>
            <person name="Ramirez L."/>
            <person name="Alfaro M."/>
            <person name="Sun H."/>
            <person name="Tritt A."/>
            <person name="Yoshinaga Y."/>
            <person name="Zwiers L.-H."/>
            <person name="Turgeon B."/>
            <person name="Goodwin S."/>
            <person name="Spatafora J."/>
            <person name="Crous P."/>
            <person name="Grigoriev I."/>
        </authorList>
    </citation>
    <scope>NUCLEOTIDE SEQUENCE [LARGE SCALE GENOMIC DNA]</scope>
    <source>
        <strain evidence="3">CBS 304.66</strain>
    </source>
</reference>
<dbReference type="EMBL" id="ML986683">
    <property type="protein sequence ID" value="KAF2260385.1"/>
    <property type="molecule type" value="Genomic_DNA"/>
</dbReference>
<keyword evidence="3" id="KW-1185">Reference proteome</keyword>
<organism evidence="2 3">
    <name type="scientific">Lojkania enalia</name>
    <dbReference type="NCBI Taxonomy" id="147567"/>
    <lineage>
        <taxon>Eukaryota</taxon>
        <taxon>Fungi</taxon>
        <taxon>Dikarya</taxon>
        <taxon>Ascomycota</taxon>
        <taxon>Pezizomycotina</taxon>
        <taxon>Dothideomycetes</taxon>
        <taxon>Pleosporomycetidae</taxon>
        <taxon>Pleosporales</taxon>
        <taxon>Pleosporales incertae sedis</taxon>
        <taxon>Lojkania</taxon>
    </lineage>
</organism>
<proteinExistence type="predicted"/>
<gene>
    <name evidence="2" type="ORF">CC78DRAFT_547588</name>
</gene>
<comment type="caution">
    <text evidence="2">The sequence shown here is derived from an EMBL/GenBank/DDBJ whole genome shotgun (WGS) entry which is preliminary data.</text>
</comment>
<dbReference type="OrthoDB" id="3796753at2759"/>
<protein>
    <submittedName>
        <fullName evidence="2">Uncharacterized protein</fullName>
    </submittedName>
</protein>
<feature type="region of interest" description="Disordered" evidence="1">
    <location>
        <begin position="169"/>
        <end position="217"/>
    </location>
</feature>
<feature type="compositionally biased region" description="Basic residues" evidence="1">
    <location>
        <begin position="175"/>
        <end position="187"/>
    </location>
</feature>
<dbReference type="Proteomes" id="UP000800093">
    <property type="component" value="Unassembled WGS sequence"/>
</dbReference>
<evidence type="ECO:0000313" key="2">
    <source>
        <dbReference type="EMBL" id="KAF2260385.1"/>
    </source>
</evidence>
<dbReference type="AlphaFoldDB" id="A0A9P4MWN7"/>
<feature type="compositionally biased region" description="Basic and acidic residues" evidence="1">
    <location>
        <begin position="193"/>
        <end position="217"/>
    </location>
</feature>